<dbReference type="InterPro" id="IPR036388">
    <property type="entry name" value="WH-like_DNA-bd_sf"/>
</dbReference>
<comment type="caution">
    <text evidence="6">The sequence shown here is derived from an EMBL/GenBank/DDBJ whole genome shotgun (WGS) entry which is preliminary data.</text>
</comment>
<dbReference type="Gene3D" id="3.40.190.290">
    <property type="match status" value="1"/>
</dbReference>
<dbReference type="Gene3D" id="1.10.10.10">
    <property type="entry name" value="Winged helix-like DNA-binding domain superfamily/Winged helix DNA-binding domain"/>
    <property type="match status" value="1"/>
</dbReference>
<dbReference type="PANTHER" id="PTHR30419:SF31">
    <property type="entry name" value="BLR3139 PROTEIN"/>
    <property type="match status" value="1"/>
</dbReference>
<evidence type="ECO:0000256" key="1">
    <source>
        <dbReference type="ARBA" id="ARBA00009437"/>
    </source>
</evidence>
<dbReference type="Pfam" id="PF03466">
    <property type="entry name" value="LysR_substrate"/>
    <property type="match status" value="1"/>
</dbReference>
<dbReference type="EMBL" id="BAAAIH010000063">
    <property type="protein sequence ID" value="GAA1296554.1"/>
    <property type="molecule type" value="Genomic_DNA"/>
</dbReference>
<evidence type="ECO:0000256" key="2">
    <source>
        <dbReference type="ARBA" id="ARBA00023015"/>
    </source>
</evidence>
<dbReference type="SUPFAM" id="SSF46785">
    <property type="entry name" value="Winged helix' DNA-binding domain"/>
    <property type="match status" value="1"/>
</dbReference>
<dbReference type="InterPro" id="IPR005119">
    <property type="entry name" value="LysR_subst-bd"/>
</dbReference>
<feature type="domain" description="HTH lysR-type" evidence="5">
    <location>
        <begin position="65"/>
        <end position="122"/>
    </location>
</feature>
<evidence type="ECO:0000256" key="3">
    <source>
        <dbReference type="ARBA" id="ARBA00023125"/>
    </source>
</evidence>
<evidence type="ECO:0000313" key="6">
    <source>
        <dbReference type="EMBL" id="GAA1296554.1"/>
    </source>
</evidence>
<keyword evidence="7" id="KW-1185">Reference proteome</keyword>
<reference evidence="7" key="1">
    <citation type="journal article" date="2019" name="Int. J. Syst. Evol. Microbiol.">
        <title>The Global Catalogue of Microorganisms (GCM) 10K type strain sequencing project: providing services to taxonomists for standard genome sequencing and annotation.</title>
        <authorList>
            <consortium name="The Broad Institute Genomics Platform"/>
            <consortium name="The Broad Institute Genome Sequencing Center for Infectious Disease"/>
            <person name="Wu L."/>
            <person name="Ma J."/>
        </authorList>
    </citation>
    <scope>NUCLEOTIDE SEQUENCE [LARGE SCALE GENOMIC DNA]</scope>
    <source>
        <strain evidence="7">JCM 11448</strain>
    </source>
</reference>
<comment type="similarity">
    <text evidence="1">Belongs to the LysR transcriptional regulatory family.</text>
</comment>
<name>A0ABP4I2G9_9ACTN</name>
<keyword evidence="2" id="KW-0805">Transcription regulation</keyword>
<dbReference type="PROSITE" id="PS50931">
    <property type="entry name" value="HTH_LYSR"/>
    <property type="match status" value="1"/>
</dbReference>
<dbReference type="InterPro" id="IPR000847">
    <property type="entry name" value="LysR_HTH_N"/>
</dbReference>
<dbReference type="Pfam" id="PF00126">
    <property type="entry name" value="HTH_1"/>
    <property type="match status" value="1"/>
</dbReference>
<dbReference type="InterPro" id="IPR050950">
    <property type="entry name" value="HTH-type_LysR_regulators"/>
</dbReference>
<accession>A0ABP4I2G9</accession>
<keyword evidence="4" id="KW-0804">Transcription</keyword>
<evidence type="ECO:0000313" key="7">
    <source>
        <dbReference type="Proteomes" id="UP001500282"/>
    </source>
</evidence>
<keyword evidence="3" id="KW-0238">DNA-binding</keyword>
<proteinExistence type="inferred from homology"/>
<sequence>MAETLMTMDAFHGEVRWRGGKLAVVGAEPGRPAGAFRFPLHGGGPRGIVSNDDVCCMASRMEMTVELRQLAYFVAVAEERSFTRGAQREHVVQSAASAAVARLEQEFQTALFDRSHRSLELTTAGRTLLARARILLAEARRARDDMGRLTGGLSGTVTLGMVLSTGSFDLLGALGAFQAEHPDVVVRLRHSTGPLAGHATALREGRFDLMLLPVPPHGPAVLGPDLIIDDVSRIRLGLACRADDPLAEAHGVTYADLADRRFIDFPTGWGDRTIVDSLFGTAGVQRTVALEVVDTTTALTMVRRRLGLAFAAEETITSQPGLTQVDLADPPPLHGLGLAASRNHPPSEAGRALRRALLAAR</sequence>
<evidence type="ECO:0000256" key="4">
    <source>
        <dbReference type="ARBA" id="ARBA00023163"/>
    </source>
</evidence>
<dbReference type="SUPFAM" id="SSF53850">
    <property type="entry name" value="Periplasmic binding protein-like II"/>
    <property type="match status" value="1"/>
</dbReference>
<dbReference type="Proteomes" id="UP001500282">
    <property type="component" value="Unassembled WGS sequence"/>
</dbReference>
<gene>
    <name evidence="6" type="ORF">GCM10009579_74620</name>
</gene>
<organism evidence="6 7">
    <name type="scientific">Streptomyces javensis</name>
    <dbReference type="NCBI Taxonomy" id="114698"/>
    <lineage>
        <taxon>Bacteria</taxon>
        <taxon>Bacillati</taxon>
        <taxon>Actinomycetota</taxon>
        <taxon>Actinomycetes</taxon>
        <taxon>Kitasatosporales</taxon>
        <taxon>Streptomycetaceae</taxon>
        <taxon>Streptomyces</taxon>
        <taxon>Streptomyces violaceusniger group</taxon>
    </lineage>
</organism>
<protein>
    <recommendedName>
        <fullName evidence="5">HTH lysR-type domain-containing protein</fullName>
    </recommendedName>
</protein>
<dbReference type="PANTHER" id="PTHR30419">
    <property type="entry name" value="HTH-TYPE TRANSCRIPTIONAL REGULATOR YBHD"/>
    <property type="match status" value="1"/>
</dbReference>
<dbReference type="InterPro" id="IPR036390">
    <property type="entry name" value="WH_DNA-bd_sf"/>
</dbReference>
<evidence type="ECO:0000259" key="5">
    <source>
        <dbReference type="PROSITE" id="PS50931"/>
    </source>
</evidence>